<dbReference type="PROSITE" id="PS50045">
    <property type="entry name" value="SIGMA54_INTERACT_4"/>
    <property type="match status" value="1"/>
</dbReference>
<dbReference type="InterPro" id="IPR002078">
    <property type="entry name" value="Sigma_54_int"/>
</dbReference>
<dbReference type="AlphaFoldDB" id="A0A5C5XG75"/>
<dbReference type="SUPFAM" id="SSF46689">
    <property type="entry name" value="Homeodomain-like"/>
    <property type="match status" value="1"/>
</dbReference>
<organism evidence="7 8">
    <name type="scientific">Rubinisphaera italica</name>
    <dbReference type="NCBI Taxonomy" id="2527969"/>
    <lineage>
        <taxon>Bacteria</taxon>
        <taxon>Pseudomonadati</taxon>
        <taxon>Planctomycetota</taxon>
        <taxon>Planctomycetia</taxon>
        <taxon>Planctomycetales</taxon>
        <taxon>Planctomycetaceae</taxon>
        <taxon>Rubinisphaera</taxon>
    </lineage>
</organism>
<dbReference type="PANTHER" id="PTHR32071">
    <property type="entry name" value="TRANSCRIPTIONAL REGULATORY PROTEIN"/>
    <property type="match status" value="1"/>
</dbReference>
<feature type="domain" description="PAS" evidence="6">
    <location>
        <begin position="7"/>
        <end position="52"/>
    </location>
</feature>
<dbReference type="Gene3D" id="3.30.450.20">
    <property type="entry name" value="PAS domain"/>
    <property type="match status" value="1"/>
</dbReference>
<dbReference type="InterPro" id="IPR058031">
    <property type="entry name" value="AAA_lid_NorR"/>
</dbReference>
<dbReference type="SUPFAM" id="SSF55785">
    <property type="entry name" value="PYP-like sensor domain (PAS domain)"/>
    <property type="match status" value="1"/>
</dbReference>
<dbReference type="InterPro" id="IPR027417">
    <property type="entry name" value="P-loop_NTPase"/>
</dbReference>
<evidence type="ECO:0000256" key="2">
    <source>
        <dbReference type="ARBA" id="ARBA00022840"/>
    </source>
</evidence>
<dbReference type="Pfam" id="PF02954">
    <property type="entry name" value="HTH_8"/>
    <property type="match status" value="1"/>
</dbReference>
<feature type="domain" description="Sigma-54 factor interaction" evidence="5">
    <location>
        <begin position="159"/>
        <end position="368"/>
    </location>
</feature>
<dbReference type="CDD" id="cd00130">
    <property type="entry name" value="PAS"/>
    <property type="match status" value="1"/>
</dbReference>
<protein>
    <submittedName>
        <fullName evidence="7">Arginine utilization regulatory protein RocR</fullName>
    </submittedName>
</protein>
<dbReference type="InterPro" id="IPR035965">
    <property type="entry name" value="PAS-like_dom_sf"/>
</dbReference>
<dbReference type="Gene3D" id="1.10.10.60">
    <property type="entry name" value="Homeodomain-like"/>
    <property type="match status" value="1"/>
</dbReference>
<sequence length="453" mass="51754">MTKRYRSNSGLVAWLNQTTRAVLALDARGRVRFFNNGAELLTGCHPEDLLGKACEYRTAPSGSLSERVLTAFSPPPEVFAGQERFATSHFIDNRGQTRNVHLLFLPFRNEEEEVATVLAIALNQPESVRHLPASESQILHAELSKLLNAQLKELSHESIVNQSAVMQRVVKQIEVARQSQAPVLLTGKPGTGKTMIARSITRLPKSERIPLGIIDCEKLQRIDQKRLLEDFLGFARETETPSNIYFRHADRLPRDLQELVCKTYLTPEWPDRCRLITSSCTPLEPLVADETLLDRFYYLTSAISIHVPSLDERREDFDLLCQAFLENNNRDRTPQFSGFEKQVRKAFREYSWPGNVQELRMTIEEACQKCQESIIKMEHLPFRFLSGQLADEILPVELETVQPLEETLEKLERQEIEKALRIAKNNKAKAAELLGMTRAKFYRRLEALGIESP</sequence>
<dbReference type="InterPro" id="IPR013656">
    <property type="entry name" value="PAS_4"/>
</dbReference>
<proteinExistence type="predicted"/>
<evidence type="ECO:0000259" key="6">
    <source>
        <dbReference type="PROSITE" id="PS50112"/>
    </source>
</evidence>
<dbReference type="GO" id="GO:0005524">
    <property type="term" value="F:ATP binding"/>
    <property type="evidence" value="ECO:0007669"/>
    <property type="project" value="UniProtKB-KW"/>
</dbReference>
<dbReference type="InterPro" id="IPR000014">
    <property type="entry name" value="PAS"/>
</dbReference>
<dbReference type="Pfam" id="PF14532">
    <property type="entry name" value="Sigma54_activ_2"/>
    <property type="match status" value="1"/>
</dbReference>
<dbReference type="Pfam" id="PF08448">
    <property type="entry name" value="PAS_4"/>
    <property type="match status" value="1"/>
</dbReference>
<dbReference type="SUPFAM" id="SSF52540">
    <property type="entry name" value="P-loop containing nucleoside triphosphate hydrolases"/>
    <property type="match status" value="1"/>
</dbReference>
<dbReference type="InterPro" id="IPR009057">
    <property type="entry name" value="Homeodomain-like_sf"/>
</dbReference>
<evidence type="ECO:0000259" key="5">
    <source>
        <dbReference type="PROSITE" id="PS50045"/>
    </source>
</evidence>
<keyword evidence="2" id="KW-0067">ATP-binding</keyword>
<gene>
    <name evidence="7" type="primary">rocR_2</name>
    <name evidence="7" type="ORF">Pan54_25110</name>
</gene>
<evidence type="ECO:0000256" key="3">
    <source>
        <dbReference type="ARBA" id="ARBA00023015"/>
    </source>
</evidence>
<keyword evidence="8" id="KW-1185">Reference proteome</keyword>
<dbReference type="CDD" id="cd00009">
    <property type="entry name" value="AAA"/>
    <property type="match status" value="1"/>
</dbReference>
<reference evidence="7 8" key="1">
    <citation type="submission" date="2019-02" db="EMBL/GenBank/DDBJ databases">
        <title>Deep-cultivation of Planctomycetes and their phenomic and genomic characterization uncovers novel biology.</title>
        <authorList>
            <person name="Wiegand S."/>
            <person name="Jogler M."/>
            <person name="Boedeker C."/>
            <person name="Pinto D."/>
            <person name="Vollmers J."/>
            <person name="Rivas-Marin E."/>
            <person name="Kohn T."/>
            <person name="Peeters S.H."/>
            <person name="Heuer A."/>
            <person name="Rast P."/>
            <person name="Oberbeckmann S."/>
            <person name="Bunk B."/>
            <person name="Jeske O."/>
            <person name="Meyerdierks A."/>
            <person name="Storesund J.E."/>
            <person name="Kallscheuer N."/>
            <person name="Luecker S."/>
            <person name="Lage O.M."/>
            <person name="Pohl T."/>
            <person name="Merkel B.J."/>
            <person name="Hornburger P."/>
            <person name="Mueller R.-W."/>
            <person name="Bruemmer F."/>
            <person name="Labrenz M."/>
            <person name="Spormann A.M."/>
            <person name="Op Den Camp H."/>
            <person name="Overmann J."/>
            <person name="Amann R."/>
            <person name="Jetten M.S.M."/>
            <person name="Mascher T."/>
            <person name="Medema M.H."/>
            <person name="Devos D.P."/>
            <person name="Kaster A.-K."/>
            <person name="Ovreas L."/>
            <person name="Rohde M."/>
            <person name="Galperin M.Y."/>
            <person name="Jogler C."/>
        </authorList>
    </citation>
    <scope>NUCLEOTIDE SEQUENCE [LARGE SCALE GENOMIC DNA]</scope>
    <source>
        <strain evidence="7 8">Pan54</strain>
    </source>
</reference>
<dbReference type="InterPro" id="IPR002197">
    <property type="entry name" value="HTH_Fis"/>
</dbReference>
<dbReference type="PROSITE" id="PS50112">
    <property type="entry name" value="PAS"/>
    <property type="match status" value="1"/>
</dbReference>
<dbReference type="PRINTS" id="PR01590">
    <property type="entry name" value="HTHFIS"/>
</dbReference>
<dbReference type="Gene3D" id="1.10.8.60">
    <property type="match status" value="1"/>
</dbReference>
<evidence type="ECO:0000256" key="4">
    <source>
        <dbReference type="ARBA" id="ARBA00023163"/>
    </source>
</evidence>
<keyword evidence="4" id="KW-0804">Transcription</keyword>
<keyword evidence="3" id="KW-0805">Transcription regulation</keyword>
<keyword evidence="1" id="KW-0547">Nucleotide-binding</keyword>
<dbReference type="Proteomes" id="UP000316095">
    <property type="component" value="Unassembled WGS sequence"/>
</dbReference>
<dbReference type="Gene3D" id="3.40.50.300">
    <property type="entry name" value="P-loop containing nucleotide triphosphate hydrolases"/>
    <property type="match status" value="1"/>
</dbReference>
<dbReference type="EMBL" id="SJPG01000001">
    <property type="protein sequence ID" value="TWT61774.1"/>
    <property type="molecule type" value="Genomic_DNA"/>
</dbReference>
<evidence type="ECO:0000256" key="1">
    <source>
        <dbReference type="ARBA" id="ARBA00022741"/>
    </source>
</evidence>
<accession>A0A5C5XG75</accession>
<evidence type="ECO:0000313" key="8">
    <source>
        <dbReference type="Proteomes" id="UP000316095"/>
    </source>
</evidence>
<dbReference type="PANTHER" id="PTHR32071:SF57">
    <property type="entry name" value="C4-DICARBOXYLATE TRANSPORT TRANSCRIPTIONAL REGULATORY PROTEIN DCTD"/>
    <property type="match status" value="1"/>
</dbReference>
<evidence type="ECO:0000313" key="7">
    <source>
        <dbReference type="EMBL" id="TWT61774.1"/>
    </source>
</evidence>
<dbReference type="RefSeq" id="WP_165441747.1">
    <property type="nucleotide sequence ID" value="NZ_SJPG01000001.1"/>
</dbReference>
<dbReference type="GO" id="GO:0043565">
    <property type="term" value="F:sequence-specific DNA binding"/>
    <property type="evidence" value="ECO:0007669"/>
    <property type="project" value="InterPro"/>
</dbReference>
<dbReference type="GO" id="GO:0006355">
    <property type="term" value="P:regulation of DNA-templated transcription"/>
    <property type="evidence" value="ECO:0007669"/>
    <property type="project" value="InterPro"/>
</dbReference>
<comment type="caution">
    <text evidence="7">The sequence shown here is derived from an EMBL/GenBank/DDBJ whole genome shotgun (WGS) entry which is preliminary data.</text>
</comment>
<name>A0A5C5XG75_9PLAN</name>
<dbReference type="Pfam" id="PF25601">
    <property type="entry name" value="AAA_lid_14"/>
    <property type="match status" value="1"/>
</dbReference>